<dbReference type="InParanoid" id="A0A7L4YIL0"/>
<feature type="region of interest" description="Disordered" evidence="1">
    <location>
        <begin position="1"/>
        <end position="31"/>
    </location>
</feature>
<proteinExistence type="predicted"/>
<feature type="transmembrane region" description="Helical" evidence="2">
    <location>
        <begin position="197"/>
        <end position="221"/>
    </location>
</feature>
<dbReference type="OrthoDB" id="3261081at2"/>
<dbReference type="KEGG" id="eke:EK0264_01290"/>
<evidence type="ECO:0000313" key="4">
    <source>
        <dbReference type="Proteomes" id="UP000463857"/>
    </source>
</evidence>
<sequence>MQPHPAGAAPLPPPGALATSSTPPRTLDPDRPSVLTRAVTSLWRLAIAIIALYAVYLTVSDNGVDSLYNLSQLSALIAGVYFGVLAIYAWIPRRRVDEPSPVVRLWIVILTSITCGVYFARMSGDVSGFESLAVHLVVPLMVIVDWCLFGRNQEDMAGWHPFIGLVAPLAYLGVALWRGSDTGTPLYYFLDPGRSDFFMFLGVMIIAVVLFGYLLLVLGLIHRVARTGVGRGRRQSAYDPEYDARYRTRR</sequence>
<organism evidence="3 4">
    <name type="scientific">Epidermidibacterium keratini</name>
    <dbReference type="NCBI Taxonomy" id="1891644"/>
    <lineage>
        <taxon>Bacteria</taxon>
        <taxon>Bacillati</taxon>
        <taxon>Actinomycetota</taxon>
        <taxon>Actinomycetes</taxon>
        <taxon>Sporichthyales</taxon>
        <taxon>Sporichthyaceae</taxon>
        <taxon>Epidermidibacterium</taxon>
    </lineage>
</organism>
<dbReference type="RefSeq" id="WP_159542182.1">
    <property type="nucleotide sequence ID" value="NZ_CP047156.1"/>
</dbReference>
<keyword evidence="2" id="KW-1133">Transmembrane helix</keyword>
<keyword evidence="2" id="KW-0812">Transmembrane</keyword>
<reference evidence="3 4" key="1">
    <citation type="journal article" date="2018" name="Int. J. Syst. Evol. Microbiol.">
        <title>Epidermidibacterium keratini gen. nov., sp. nov., a member of the family Sporichthyaceae, isolated from keratin epidermis.</title>
        <authorList>
            <person name="Lee D.G."/>
            <person name="Trujillo M.E."/>
            <person name="Kang S."/>
            <person name="Nam J.J."/>
            <person name="Kim Y.J."/>
        </authorList>
    </citation>
    <scope>NUCLEOTIDE SEQUENCE [LARGE SCALE GENOMIC DNA]</scope>
    <source>
        <strain evidence="3 4">EPI-7</strain>
    </source>
</reference>
<dbReference type="Proteomes" id="UP000463857">
    <property type="component" value="Chromosome"/>
</dbReference>
<name>A0A7L4YIL0_9ACTN</name>
<dbReference type="EMBL" id="CP047156">
    <property type="protein sequence ID" value="QHB99069.1"/>
    <property type="molecule type" value="Genomic_DNA"/>
</dbReference>
<keyword evidence="4" id="KW-1185">Reference proteome</keyword>
<evidence type="ECO:0000313" key="3">
    <source>
        <dbReference type="EMBL" id="QHB99069.1"/>
    </source>
</evidence>
<keyword evidence="2" id="KW-0472">Membrane</keyword>
<feature type="transmembrane region" description="Helical" evidence="2">
    <location>
        <begin position="156"/>
        <end position="177"/>
    </location>
</feature>
<feature type="transmembrane region" description="Helical" evidence="2">
    <location>
        <begin position="41"/>
        <end position="59"/>
    </location>
</feature>
<dbReference type="AlphaFoldDB" id="A0A7L4YIL0"/>
<gene>
    <name evidence="3" type="ORF">EK0264_01290</name>
</gene>
<feature type="transmembrane region" description="Helical" evidence="2">
    <location>
        <begin position="103"/>
        <end position="120"/>
    </location>
</feature>
<evidence type="ECO:0000256" key="1">
    <source>
        <dbReference type="SAM" id="MobiDB-lite"/>
    </source>
</evidence>
<protein>
    <submittedName>
        <fullName evidence="3">Uncharacterized protein</fullName>
    </submittedName>
</protein>
<accession>A0A7L4YIL0</accession>
<feature type="transmembrane region" description="Helical" evidence="2">
    <location>
        <begin position="132"/>
        <end position="149"/>
    </location>
</feature>
<evidence type="ECO:0000256" key="2">
    <source>
        <dbReference type="SAM" id="Phobius"/>
    </source>
</evidence>
<feature type="transmembrane region" description="Helical" evidence="2">
    <location>
        <begin position="71"/>
        <end position="91"/>
    </location>
</feature>